<reference evidence="1 2" key="1">
    <citation type="submission" date="2024-03" db="EMBL/GenBank/DDBJ databases">
        <title>Isolation and characterization of a phage collection against Pseudomonas putida.</title>
        <authorList>
            <person name="Brauer A."/>
            <person name="Rosendahl S."/>
            <person name="Kangsep A."/>
            <person name="Rikberg R."/>
            <person name="Lewanczyk A.C."/>
            <person name="Horak R."/>
            <person name="Tamman H."/>
        </authorList>
    </citation>
    <scope>NUCLEOTIDE SEQUENCE [LARGE SCALE GENOMIC DNA]</scope>
</reference>
<evidence type="ECO:0000313" key="1">
    <source>
        <dbReference type="EMBL" id="WYV99381.1"/>
    </source>
</evidence>
<name>A0AAX4MY24_9CAUD</name>
<sequence>MYQLLIITRFMKSGWELEGGSTSIASFSSSEERDRAIANIEVRMHADSNVRITLVRLWWK</sequence>
<protein>
    <submittedName>
        <fullName evidence="1">Uncharacterized protein</fullName>
    </submittedName>
</protein>
<dbReference type="Proteomes" id="UP001480661">
    <property type="component" value="Segment"/>
</dbReference>
<evidence type="ECO:0000313" key="2">
    <source>
        <dbReference type="Proteomes" id="UP001480661"/>
    </source>
</evidence>
<accession>A0AAX4MY24</accession>
<organism evidence="1 2">
    <name type="scientific">Pseudomonas phage vB_PpuM-NoPa</name>
    <dbReference type="NCBI Taxonomy" id="3132619"/>
    <lineage>
        <taxon>Viruses</taxon>
        <taxon>Duplodnaviria</taxon>
        <taxon>Heunggongvirae</taxon>
        <taxon>Uroviricota</taxon>
        <taxon>Caudoviricetes</taxon>
        <taxon>Vandenendeviridae</taxon>
        <taxon>Gorskivirinae</taxon>
        <taxon>Tartuvirus</taxon>
        <taxon>Tartuvirus nopa</taxon>
    </lineage>
</organism>
<gene>
    <name evidence="1" type="ORF">NoPa_00042</name>
</gene>
<proteinExistence type="predicted"/>
<dbReference type="EMBL" id="PP496415">
    <property type="protein sequence ID" value="WYV99381.1"/>
    <property type="molecule type" value="Genomic_DNA"/>
</dbReference>
<keyword evidence="2" id="KW-1185">Reference proteome</keyword>